<evidence type="ECO:0000256" key="5">
    <source>
        <dbReference type="ARBA" id="ARBA00022679"/>
    </source>
</evidence>
<dbReference type="STRING" id="1249552.PS2015_332"/>
<dbReference type="GO" id="GO:0005829">
    <property type="term" value="C:cytosol"/>
    <property type="evidence" value="ECO:0007669"/>
    <property type="project" value="TreeGrafter"/>
</dbReference>
<dbReference type="PANTHER" id="PTHR11076:SF33">
    <property type="entry name" value="DNA POLYMERASE KAPPA"/>
    <property type="match status" value="1"/>
</dbReference>
<dbReference type="OrthoDB" id="9808813at2"/>
<name>A0A0S2KAA7_9GAMM</name>
<dbReference type="Proteomes" id="UP000065641">
    <property type="component" value="Chromosome"/>
</dbReference>
<dbReference type="Gene3D" id="3.40.1170.60">
    <property type="match status" value="1"/>
</dbReference>
<dbReference type="FunFam" id="1.10.150.20:FF:000019">
    <property type="entry name" value="DNA polymerase IV"/>
    <property type="match status" value="1"/>
</dbReference>
<evidence type="ECO:0000256" key="4">
    <source>
        <dbReference type="ARBA" id="ARBA00022490"/>
    </source>
</evidence>
<evidence type="ECO:0000259" key="16">
    <source>
        <dbReference type="PROSITE" id="PS50173"/>
    </source>
</evidence>
<evidence type="ECO:0000256" key="2">
    <source>
        <dbReference type="ARBA" id="ARBA00010945"/>
    </source>
</evidence>
<evidence type="ECO:0000256" key="15">
    <source>
        <dbReference type="HAMAP-Rule" id="MF_01113"/>
    </source>
</evidence>
<evidence type="ECO:0000256" key="8">
    <source>
        <dbReference type="ARBA" id="ARBA00022723"/>
    </source>
</evidence>
<feature type="site" description="Substrate discrimination" evidence="15">
    <location>
        <position position="18"/>
    </location>
</feature>
<keyword evidence="6 15" id="KW-0548">Nucleotidyltransferase</keyword>
<evidence type="ECO:0000256" key="12">
    <source>
        <dbReference type="ARBA" id="ARBA00023125"/>
    </source>
</evidence>
<dbReference type="HAMAP" id="MF_01113">
    <property type="entry name" value="DNApol_IV"/>
    <property type="match status" value="1"/>
</dbReference>
<dbReference type="GO" id="GO:0006281">
    <property type="term" value="P:DNA repair"/>
    <property type="evidence" value="ECO:0007669"/>
    <property type="project" value="UniProtKB-UniRule"/>
</dbReference>
<keyword evidence="18" id="KW-1185">Reference proteome</keyword>
<dbReference type="InterPro" id="IPR022880">
    <property type="entry name" value="DNApol_IV"/>
</dbReference>
<dbReference type="GO" id="GO:0003887">
    <property type="term" value="F:DNA-directed DNA polymerase activity"/>
    <property type="evidence" value="ECO:0007669"/>
    <property type="project" value="UniProtKB-UniRule"/>
</dbReference>
<dbReference type="Pfam" id="PF11799">
    <property type="entry name" value="IMS_C"/>
    <property type="match status" value="1"/>
</dbReference>
<dbReference type="Gene3D" id="3.30.70.270">
    <property type="match status" value="1"/>
</dbReference>
<evidence type="ECO:0000256" key="10">
    <source>
        <dbReference type="ARBA" id="ARBA00022842"/>
    </source>
</evidence>
<dbReference type="EMBL" id="CP013189">
    <property type="protein sequence ID" value="ALO45022.1"/>
    <property type="molecule type" value="Genomic_DNA"/>
</dbReference>
<proteinExistence type="inferred from homology"/>
<reference evidence="17 18" key="1">
    <citation type="submission" date="2015-11" db="EMBL/GenBank/DDBJ databases">
        <authorList>
            <person name="Zhang Y."/>
            <person name="Guo Z."/>
        </authorList>
    </citation>
    <scope>NUCLEOTIDE SEQUENCE [LARGE SCALE GENOMIC DNA]</scope>
    <source>
        <strain evidence="17 18">KCTC 32221</strain>
    </source>
</reference>
<evidence type="ECO:0000313" key="18">
    <source>
        <dbReference type="Proteomes" id="UP000065641"/>
    </source>
</evidence>
<dbReference type="PATRIC" id="fig|1249552.3.peg.338"/>
<feature type="binding site" evidence="15">
    <location>
        <position position="108"/>
    </location>
    <ligand>
        <name>Mg(2+)</name>
        <dbReference type="ChEBI" id="CHEBI:18420"/>
    </ligand>
</feature>
<dbReference type="CDD" id="cd03586">
    <property type="entry name" value="PolY_Pol_IV_kappa"/>
    <property type="match status" value="1"/>
</dbReference>
<protein>
    <recommendedName>
        <fullName evidence="15">DNA polymerase IV</fullName>
        <shortName evidence="15">Pol IV</shortName>
        <ecNumber evidence="15">2.7.7.7</ecNumber>
    </recommendedName>
</protein>
<comment type="subunit">
    <text evidence="15">Monomer.</text>
</comment>
<keyword evidence="11 15" id="KW-0239">DNA-directed DNA polymerase</keyword>
<dbReference type="KEGG" id="pspi:PS2015_332"/>
<gene>
    <name evidence="15" type="primary">dinB</name>
    <name evidence="17" type="ORF">PS2015_332</name>
</gene>
<dbReference type="NCBIfam" id="NF002677">
    <property type="entry name" value="PRK02406.1"/>
    <property type="match status" value="1"/>
</dbReference>
<dbReference type="AlphaFoldDB" id="A0A0S2KAA7"/>
<keyword evidence="13 15" id="KW-0234">DNA repair</keyword>
<dbReference type="InterPro" id="IPR050116">
    <property type="entry name" value="DNA_polymerase-Y"/>
</dbReference>
<feature type="binding site" evidence="15">
    <location>
        <position position="13"/>
    </location>
    <ligand>
        <name>Mg(2+)</name>
        <dbReference type="ChEBI" id="CHEBI:18420"/>
    </ligand>
</feature>
<feature type="active site" evidence="15">
    <location>
        <position position="109"/>
    </location>
</feature>
<evidence type="ECO:0000256" key="1">
    <source>
        <dbReference type="ARBA" id="ARBA00004496"/>
    </source>
</evidence>
<keyword evidence="10 15" id="KW-0460">Magnesium</keyword>
<evidence type="ECO:0000256" key="7">
    <source>
        <dbReference type="ARBA" id="ARBA00022705"/>
    </source>
</evidence>
<dbReference type="SUPFAM" id="SSF56672">
    <property type="entry name" value="DNA/RNA polymerases"/>
    <property type="match status" value="1"/>
</dbReference>
<dbReference type="InterPro" id="IPR043128">
    <property type="entry name" value="Rev_trsase/Diguanyl_cyclase"/>
</dbReference>
<keyword evidence="12 15" id="KW-0238">DNA-binding</keyword>
<keyword evidence="4 15" id="KW-0963">Cytoplasm</keyword>
<dbReference type="InterPro" id="IPR001126">
    <property type="entry name" value="UmuC"/>
</dbReference>
<dbReference type="Gene3D" id="3.30.1490.100">
    <property type="entry name" value="DNA polymerase, Y-family, little finger domain"/>
    <property type="match status" value="1"/>
</dbReference>
<organism evidence="17 18">
    <name type="scientific">Pseudohongiella spirulinae</name>
    <dbReference type="NCBI Taxonomy" id="1249552"/>
    <lineage>
        <taxon>Bacteria</taxon>
        <taxon>Pseudomonadati</taxon>
        <taxon>Pseudomonadota</taxon>
        <taxon>Gammaproteobacteria</taxon>
        <taxon>Pseudomonadales</taxon>
        <taxon>Pseudohongiellaceae</taxon>
        <taxon>Pseudohongiella</taxon>
    </lineage>
</organism>
<comment type="similarity">
    <text evidence="2 15">Belongs to the DNA polymerase type-Y family.</text>
</comment>
<evidence type="ECO:0000256" key="9">
    <source>
        <dbReference type="ARBA" id="ARBA00022763"/>
    </source>
</evidence>
<keyword evidence="5 15" id="KW-0808">Transferase</keyword>
<evidence type="ECO:0000256" key="3">
    <source>
        <dbReference type="ARBA" id="ARBA00022457"/>
    </source>
</evidence>
<dbReference type="SUPFAM" id="SSF100879">
    <property type="entry name" value="Lesion bypass DNA polymerase (Y-family), little finger domain"/>
    <property type="match status" value="1"/>
</dbReference>
<dbReference type="EC" id="2.7.7.7" evidence="15"/>
<dbReference type="GO" id="GO:0009432">
    <property type="term" value="P:SOS response"/>
    <property type="evidence" value="ECO:0007669"/>
    <property type="project" value="UniProtKB-ARBA"/>
</dbReference>
<keyword evidence="3 15" id="KW-0515">Mutator protein</keyword>
<feature type="domain" description="UmuC" evidence="16">
    <location>
        <begin position="9"/>
        <end position="190"/>
    </location>
</feature>
<dbReference type="FunFam" id="3.40.1170.60:FF:000001">
    <property type="entry name" value="DNA polymerase IV"/>
    <property type="match status" value="1"/>
</dbReference>
<comment type="subcellular location">
    <subcellularLocation>
        <location evidence="1 15">Cytoplasm</location>
    </subcellularLocation>
</comment>
<comment type="cofactor">
    <cofactor evidence="15">
        <name>Mg(2+)</name>
        <dbReference type="ChEBI" id="CHEBI:18420"/>
    </cofactor>
    <text evidence="15">Binds 2 magnesium ions per subunit.</text>
</comment>
<dbReference type="GO" id="GO:0000287">
    <property type="term" value="F:magnesium ion binding"/>
    <property type="evidence" value="ECO:0007669"/>
    <property type="project" value="UniProtKB-UniRule"/>
</dbReference>
<dbReference type="PANTHER" id="PTHR11076">
    <property type="entry name" value="DNA REPAIR POLYMERASE UMUC / TRANSFERASE FAMILY MEMBER"/>
    <property type="match status" value="1"/>
</dbReference>
<accession>A0A0S2KAA7</accession>
<evidence type="ECO:0000256" key="13">
    <source>
        <dbReference type="ARBA" id="ARBA00023204"/>
    </source>
</evidence>
<keyword evidence="8 15" id="KW-0479">Metal-binding</keyword>
<dbReference type="InterPro" id="IPR053848">
    <property type="entry name" value="IMS_HHH_1"/>
</dbReference>
<dbReference type="PROSITE" id="PS50173">
    <property type="entry name" value="UMUC"/>
    <property type="match status" value="1"/>
</dbReference>
<dbReference type="GO" id="GO:0003684">
    <property type="term" value="F:damaged DNA binding"/>
    <property type="evidence" value="ECO:0007669"/>
    <property type="project" value="InterPro"/>
</dbReference>
<dbReference type="InterPro" id="IPR017961">
    <property type="entry name" value="DNA_pol_Y-fam_little_finger"/>
</dbReference>
<keyword evidence="9 15" id="KW-0227">DNA damage</keyword>
<comment type="catalytic activity">
    <reaction evidence="14 15">
        <text>DNA(n) + a 2'-deoxyribonucleoside 5'-triphosphate = DNA(n+1) + diphosphate</text>
        <dbReference type="Rhea" id="RHEA:22508"/>
        <dbReference type="Rhea" id="RHEA-COMP:17339"/>
        <dbReference type="Rhea" id="RHEA-COMP:17340"/>
        <dbReference type="ChEBI" id="CHEBI:33019"/>
        <dbReference type="ChEBI" id="CHEBI:61560"/>
        <dbReference type="ChEBI" id="CHEBI:173112"/>
        <dbReference type="EC" id="2.7.7.7"/>
    </reaction>
</comment>
<dbReference type="GO" id="GO:0042276">
    <property type="term" value="P:error-prone translesion synthesis"/>
    <property type="evidence" value="ECO:0007669"/>
    <property type="project" value="TreeGrafter"/>
</dbReference>
<evidence type="ECO:0000256" key="11">
    <source>
        <dbReference type="ARBA" id="ARBA00022932"/>
    </source>
</evidence>
<evidence type="ECO:0000313" key="17">
    <source>
        <dbReference type="EMBL" id="ALO45022.1"/>
    </source>
</evidence>
<evidence type="ECO:0000256" key="6">
    <source>
        <dbReference type="ARBA" id="ARBA00022695"/>
    </source>
</evidence>
<dbReference type="InterPro" id="IPR043502">
    <property type="entry name" value="DNA/RNA_pol_sf"/>
</dbReference>
<dbReference type="GO" id="GO:0006261">
    <property type="term" value="P:DNA-templated DNA replication"/>
    <property type="evidence" value="ECO:0007669"/>
    <property type="project" value="UniProtKB-UniRule"/>
</dbReference>
<keyword evidence="7 15" id="KW-0235">DNA replication</keyword>
<dbReference type="InterPro" id="IPR036775">
    <property type="entry name" value="DNA_pol_Y-fam_lit_finger_sf"/>
</dbReference>
<dbReference type="Gene3D" id="1.10.150.20">
    <property type="entry name" value="5' to 3' exonuclease, C-terminal subdomain"/>
    <property type="match status" value="1"/>
</dbReference>
<dbReference type="Pfam" id="PF00817">
    <property type="entry name" value="IMS"/>
    <property type="match status" value="1"/>
</dbReference>
<comment type="function">
    <text evidence="15">Poorly processive, error-prone DNA polymerase involved in untargeted mutagenesis. Copies undamaged DNA at stalled replication forks, which arise in vivo from mismatched or misaligned primer ends. These misaligned primers can be extended by PolIV. Exhibits no 3'-5' exonuclease (proofreading) activity. May be involved in translesional synthesis, in conjunction with the beta clamp from PolIII.</text>
</comment>
<evidence type="ECO:0000256" key="14">
    <source>
        <dbReference type="ARBA" id="ARBA00049244"/>
    </source>
</evidence>
<dbReference type="Pfam" id="PF21999">
    <property type="entry name" value="IMS_HHH_1"/>
    <property type="match status" value="1"/>
</dbReference>
<sequence>MTAIPVRKIIHCDCDCFYAAIEMRDNPQLRGRPLAVGGASERRGVVATCNYEARQFGIHSAMPTATALRRCPELLVVPPRMDKYRQVSRQVQAVFRDYTDLIEPLSLDEAYLDVSQSGACQGSATLMAQQIRDRVRDTLGITLSAGIAPNKFLAKIASDWNKPDGQYVIRPAQVDEFVRQLPVSKLFGVGKVTASRLHAMGVITCEDLRAYSQAALQAQFGSFGQRLYLLARGIDDREVKVERQRKSLSVENTYAVDLPGLPECLDQISSLYEQMLKRWQGLADKYQVAGCFVKLKFNNFASTTAEQAGRDMAPENFPALMEQAWQRYQLPVRLVGLGVRLRPRSSAVGADQLSLTLE</sequence>